<evidence type="ECO:0000313" key="2">
    <source>
        <dbReference type="Proteomes" id="UP000825890"/>
    </source>
</evidence>
<dbReference type="GeneID" id="68290572"/>
<gene>
    <name evidence="1" type="ORF">CKM354_000499700</name>
</gene>
<organism evidence="1 2">
    <name type="scientific">Cercospora kikuchii</name>
    <dbReference type="NCBI Taxonomy" id="84275"/>
    <lineage>
        <taxon>Eukaryota</taxon>
        <taxon>Fungi</taxon>
        <taxon>Dikarya</taxon>
        <taxon>Ascomycota</taxon>
        <taxon>Pezizomycotina</taxon>
        <taxon>Dothideomycetes</taxon>
        <taxon>Dothideomycetidae</taxon>
        <taxon>Mycosphaerellales</taxon>
        <taxon>Mycosphaerellaceae</taxon>
        <taxon>Cercospora</taxon>
    </lineage>
</organism>
<protein>
    <submittedName>
        <fullName evidence="1">Uncharacterized protein</fullName>
    </submittedName>
</protein>
<comment type="caution">
    <text evidence="1">The sequence shown here is derived from an EMBL/GenBank/DDBJ whole genome shotgun (WGS) entry which is preliminary data.</text>
</comment>
<dbReference type="RefSeq" id="XP_044656188.1">
    <property type="nucleotide sequence ID" value="XM_044800253.1"/>
</dbReference>
<name>A0A9P3FBW5_9PEZI</name>
<accession>A0A9P3FBW5</accession>
<reference evidence="1 2" key="1">
    <citation type="submission" date="2021-01" db="EMBL/GenBank/DDBJ databases">
        <title>Cercospora kikuchii MAFF 305040 whole genome shotgun sequence.</title>
        <authorList>
            <person name="Kashiwa T."/>
            <person name="Suzuki T."/>
        </authorList>
    </citation>
    <scope>NUCLEOTIDE SEQUENCE [LARGE SCALE GENOMIC DNA]</scope>
    <source>
        <strain evidence="1 2">MAFF 305040</strain>
    </source>
</reference>
<keyword evidence="2" id="KW-1185">Reference proteome</keyword>
<proteinExistence type="predicted"/>
<dbReference type="EMBL" id="BOLY01000003">
    <property type="protein sequence ID" value="GIZ41701.1"/>
    <property type="molecule type" value="Genomic_DNA"/>
</dbReference>
<dbReference type="OrthoDB" id="3650741at2759"/>
<dbReference type="AlphaFoldDB" id="A0A9P3FBW5"/>
<sequence>MSNEPPGASCALRELLQTLPQELYNNIYDEVFTAVPSDIVVRKYSYNWPHLLHVDRASREAYAKSYFGLTTFFCHGDFELRWVRTLCDEHFEFTKGLFLLCGSDDDESWMRFLMYMELRDTMHLWGKDKADKVQVISHSEKLPEELYNSIYDDVFTAMPGTLIVRDKSSTWPHLLHVDRASREMYARSYFAVTTIVICDDRFGYHWLRALSHYHIDLVKKIFCLCPAIESPGFWHTDHLSMQPMLQRTYGKKKAEKMRFIGPSEAKKWFGI</sequence>
<evidence type="ECO:0000313" key="1">
    <source>
        <dbReference type="EMBL" id="GIZ41701.1"/>
    </source>
</evidence>
<dbReference type="Proteomes" id="UP000825890">
    <property type="component" value="Unassembled WGS sequence"/>
</dbReference>